<dbReference type="InterPro" id="IPR036291">
    <property type="entry name" value="NAD(P)-bd_dom_sf"/>
</dbReference>
<sequence>MGELSSVAIGSSAELPQTITVAIIGAGPLGRRLALRSAQAGYRVVLEDVMPANLRHAEETLRNTLGDALRGPNSQSLVTFARTLEEAVREADLVIDCVPDELESKLEIFSLLDRMAPPRTVFATPTRHLSIADLASCTYRPDRCVSMAVDAGQFDEGSGGEFLPLSNRCIPVCITGKTSAEARELVTGFWIRLGYEPVVEADTAEALLL</sequence>
<dbReference type="Pfam" id="PF02737">
    <property type="entry name" value="3HCDH_N"/>
    <property type="match status" value="1"/>
</dbReference>
<organism evidence="2">
    <name type="scientific">mine drainage metagenome</name>
    <dbReference type="NCBI Taxonomy" id="410659"/>
    <lineage>
        <taxon>unclassified sequences</taxon>
        <taxon>metagenomes</taxon>
        <taxon>ecological metagenomes</taxon>
    </lineage>
</organism>
<reference evidence="2" key="1">
    <citation type="submission" date="2009-10" db="EMBL/GenBank/DDBJ databases">
        <title>Diversity of trophic interactions inside an arsenic-rich microbial ecosystem.</title>
        <authorList>
            <person name="Bertin P.N."/>
            <person name="Heinrich-Salmeron A."/>
            <person name="Pelletier E."/>
            <person name="Goulhen-Chollet F."/>
            <person name="Arsene-Ploetze F."/>
            <person name="Gallien S."/>
            <person name="Calteau A."/>
            <person name="Vallenet D."/>
            <person name="Casiot C."/>
            <person name="Chane-Woon-Ming B."/>
            <person name="Giloteaux L."/>
            <person name="Barakat M."/>
            <person name="Bonnefoy V."/>
            <person name="Bruneel O."/>
            <person name="Chandler M."/>
            <person name="Cleiss J."/>
            <person name="Duran R."/>
            <person name="Elbaz-Poulichet F."/>
            <person name="Fonknechten N."/>
            <person name="Lauga B."/>
            <person name="Mornico D."/>
            <person name="Ortet P."/>
            <person name="Schaeffer C."/>
            <person name="Siguier P."/>
            <person name="Alexander Thil Smith A."/>
            <person name="Van Dorsselaer A."/>
            <person name="Weissenbach J."/>
            <person name="Medigue C."/>
            <person name="Le Paslier D."/>
        </authorList>
    </citation>
    <scope>NUCLEOTIDE SEQUENCE</scope>
</reference>
<evidence type="ECO:0000259" key="1">
    <source>
        <dbReference type="Pfam" id="PF02737"/>
    </source>
</evidence>
<dbReference type="InterPro" id="IPR006176">
    <property type="entry name" value="3-OHacyl-CoA_DH_NAD-bd"/>
</dbReference>
<dbReference type="Gene3D" id="3.40.50.720">
    <property type="entry name" value="NAD(P)-binding Rossmann-like Domain"/>
    <property type="match status" value="1"/>
</dbReference>
<evidence type="ECO:0000313" key="2">
    <source>
        <dbReference type="EMBL" id="CBI07825.1"/>
    </source>
</evidence>
<name>E6QKQ5_9ZZZZ</name>
<proteinExistence type="predicted"/>
<feature type="domain" description="3-hydroxyacyl-CoA dehydrogenase NAD binding" evidence="1">
    <location>
        <begin position="20"/>
        <end position="147"/>
    </location>
</feature>
<keyword evidence="2" id="KW-0560">Oxidoreductase</keyword>
<dbReference type="EC" id="1.1.1.157" evidence="2"/>
<dbReference type="PANTHER" id="PTHR48075:SF5">
    <property type="entry name" value="3-HYDROXYBUTYRYL-COA DEHYDROGENASE"/>
    <property type="match status" value="1"/>
</dbReference>
<dbReference type="GO" id="GO:0008691">
    <property type="term" value="F:3-hydroxybutyryl-CoA dehydrogenase activity"/>
    <property type="evidence" value="ECO:0007669"/>
    <property type="project" value="UniProtKB-EC"/>
</dbReference>
<protein>
    <submittedName>
        <fullName evidence="2">Putative 3-hydroxybutyryl-CoA dehydrogenase</fullName>
        <ecNumber evidence="2">1.1.1.157</ecNumber>
    </submittedName>
</protein>
<accession>E6QKQ5</accession>
<dbReference type="GO" id="GO:0070403">
    <property type="term" value="F:NAD+ binding"/>
    <property type="evidence" value="ECO:0007669"/>
    <property type="project" value="InterPro"/>
</dbReference>
<dbReference type="PANTHER" id="PTHR48075">
    <property type="entry name" value="3-HYDROXYACYL-COA DEHYDROGENASE FAMILY PROTEIN"/>
    <property type="match status" value="1"/>
</dbReference>
<dbReference type="GO" id="GO:0006631">
    <property type="term" value="P:fatty acid metabolic process"/>
    <property type="evidence" value="ECO:0007669"/>
    <property type="project" value="InterPro"/>
</dbReference>
<comment type="caution">
    <text evidence="2">The sequence shown here is derived from an EMBL/GenBank/DDBJ whole genome shotgun (WGS) entry which is preliminary data.</text>
</comment>
<dbReference type="SUPFAM" id="SSF51735">
    <property type="entry name" value="NAD(P)-binding Rossmann-fold domains"/>
    <property type="match status" value="1"/>
</dbReference>
<gene>
    <name evidence="2" type="ORF">CARN6_1222</name>
</gene>
<dbReference type="AlphaFoldDB" id="E6QKQ5"/>
<dbReference type="EMBL" id="CABQ01000147">
    <property type="protein sequence ID" value="CBI07825.1"/>
    <property type="molecule type" value="Genomic_DNA"/>
</dbReference>